<dbReference type="InterPro" id="IPR027417">
    <property type="entry name" value="P-loop_NTPase"/>
</dbReference>
<dbReference type="InterPro" id="IPR043964">
    <property type="entry name" value="P-loop_TraG"/>
</dbReference>
<evidence type="ECO:0000259" key="1">
    <source>
        <dbReference type="Pfam" id="PF19044"/>
    </source>
</evidence>
<evidence type="ECO:0000313" key="2">
    <source>
        <dbReference type="EMBL" id="MBO3272167.1"/>
    </source>
</evidence>
<keyword evidence="3" id="KW-1185">Reference proteome</keyword>
<dbReference type="InterPro" id="IPR022509">
    <property type="entry name" value="Conjugation_ATPase_TraG"/>
</dbReference>
<dbReference type="Gene3D" id="3.40.50.300">
    <property type="entry name" value="P-loop containing nucleotide triphosphate hydrolases"/>
    <property type="match status" value="1"/>
</dbReference>
<dbReference type="InterPro" id="IPR053155">
    <property type="entry name" value="F-pilin_assembly_TraC"/>
</dbReference>
<organism evidence="2 3">
    <name type="scientific">Hymenobacter defluvii</name>
    <dbReference type="NCBI Taxonomy" id="2054411"/>
    <lineage>
        <taxon>Bacteria</taxon>
        <taxon>Pseudomonadati</taxon>
        <taxon>Bacteroidota</taxon>
        <taxon>Cytophagia</taxon>
        <taxon>Cytophagales</taxon>
        <taxon>Hymenobacteraceae</taxon>
        <taxon>Hymenobacter</taxon>
    </lineage>
</organism>
<name>A0ABS3TET5_9BACT</name>
<dbReference type="Proteomes" id="UP000670527">
    <property type="component" value="Unassembled WGS sequence"/>
</dbReference>
<reference evidence="2 3" key="1">
    <citation type="submission" date="2021-03" db="EMBL/GenBank/DDBJ databases">
        <authorList>
            <person name="Kim M.K."/>
        </authorList>
    </citation>
    <scope>NUCLEOTIDE SEQUENCE [LARGE SCALE GENOMIC DNA]</scope>
    <source>
        <strain evidence="2 3">BT507</strain>
    </source>
</reference>
<dbReference type="NCBIfam" id="TIGR03783">
    <property type="entry name" value="Bac_Flav_CT_G"/>
    <property type="match status" value="1"/>
</dbReference>
<dbReference type="EMBL" id="JAGETX010000009">
    <property type="protein sequence ID" value="MBO3272167.1"/>
    <property type="molecule type" value="Genomic_DNA"/>
</dbReference>
<feature type="non-terminal residue" evidence="2">
    <location>
        <position position="1"/>
    </location>
</feature>
<dbReference type="SUPFAM" id="SSF52540">
    <property type="entry name" value="P-loop containing nucleoside triphosphate hydrolases"/>
    <property type="match status" value="1"/>
</dbReference>
<dbReference type="PANTHER" id="PTHR38467">
    <property type="match status" value="1"/>
</dbReference>
<dbReference type="PANTHER" id="PTHR38467:SF1">
    <property type="entry name" value="CONJUGATIVE TRANSFER: ASSEMBLY"/>
    <property type="match status" value="1"/>
</dbReference>
<dbReference type="Pfam" id="PF19044">
    <property type="entry name" value="P-loop_TraG"/>
    <property type="match status" value="1"/>
</dbReference>
<dbReference type="RefSeq" id="WP_208308436.1">
    <property type="nucleotide sequence ID" value="NZ_JAGETX010000009.1"/>
</dbReference>
<evidence type="ECO:0000313" key="3">
    <source>
        <dbReference type="Proteomes" id="UP000670527"/>
    </source>
</evidence>
<comment type="caution">
    <text evidence="2">The sequence shown here is derived from an EMBL/GenBank/DDBJ whole genome shotgun (WGS) entry which is preliminary data.</text>
</comment>
<protein>
    <submittedName>
        <fullName evidence="2">TraG family conjugative transposon ATPase</fullName>
    </submittedName>
</protein>
<gene>
    <name evidence="2" type="ORF">J4D97_16030</name>
</gene>
<proteinExistence type="predicted"/>
<dbReference type="Gene3D" id="1.10.8.730">
    <property type="match status" value="1"/>
</dbReference>
<accession>A0ABS3TET5</accession>
<sequence>KTPSDRSSWSSLAGLLTRSKIVPKDSLDEKAMQTFFDAVGQFIKILQDSGVGFTQLLDDDLAGNEDQLGVIEKYLALDQRDTAPMVDLDFRPGAASLKVGSKLCQCYAISNLDDLPNTVQTNDRYDRYSTEIAPFPLGFAAHVGLLLPVNHIYNQYIFIDDSSKTIRGFEKKRDNMQSMAQYSRQNEINKQFLDAHLNDAASLNAVTIRAHCNLLVWTENERELAALRNLTSTAITKMNCRPRETTVDIGALFWAGIPGNAGDFPSEETFFTFMPQAVCFLAMETNYRDTVTADSNSGMMLSDRISGRPVAVDLSDAPMKKGLITNRNKFVLGPSGSGKSFFTNAMVRSYYDAGTHVVIVDIGNSYKGLCEMVKGVYFTYEEHKPIQFNPFWVKGGRPSVEKKESLITLLQTLWKKDDEVSTRSEYVSLSTAVSMYYDKLNQKDSTIAPKFNTFYEFCQSDFAAYLKSKNVRNEDFDLQNFLYVLSSFYQGGSFDYLLNSEKDLDLIDRPFIVFELDNIKDNPILFPVVTLIIMETFITKMRALKGVRKMILIEEAWKAIAKEGTAEFIKYLFKTVRKFYGEAIVVTQEVDDILSSPIVKDAILNSSDCKILLDQAKFVKRFDGIEKMLGLTDKMKAQILSINKNNDPTRKYKEVFISLGDESKVYATEVSLEEYCAYTTEELEKKRLNEFYELTGDMDQAILLLADEMRTRTRKSDEDVLAYAKANKGKQVYA</sequence>
<feature type="domain" description="TraG P-loop" evidence="1">
    <location>
        <begin position="298"/>
        <end position="708"/>
    </location>
</feature>